<gene>
    <name evidence="2" type="ORF">Pmar_PMAR011307</name>
</gene>
<dbReference type="GeneID" id="9041554"/>
<feature type="region of interest" description="Disordered" evidence="1">
    <location>
        <begin position="1"/>
        <end position="39"/>
    </location>
</feature>
<dbReference type="InParanoid" id="C5L4A2"/>
<reference evidence="2 3" key="1">
    <citation type="submission" date="2008-07" db="EMBL/GenBank/DDBJ databases">
        <authorList>
            <person name="El-Sayed N."/>
            <person name="Caler E."/>
            <person name="Inman J."/>
            <person name="Amedeo P."/>
            <person name="Hass B."/>
            <person name="Wortman J."/>
        </authorList>
    </citation>
    <scope>NUCLEOTIDE SEQUENCE [LARGE SCALE GENOMIC DNA]</scope>
    <source>
        <strain evidence="3">ATCC 50983 / TXsc</strain>
    </source>
</reference>
<accession>C5L4A2</accession>
<dbReference type="RefSeq" id="XP_002776625.1">
    <property type="nucleotide sequence ID" value="XM_002776579.1"/>
</dbReference>
<dbReference type="EMBL" id="GG679050">
    <property type="protein sequence ID" value="EER08441.1"/>
    <property type="molecule type" value="Genomic_DNA"/>
</dbReference>
<dbReference type="Proteomes" id="UP000007800">
    <property type="component" value="Unassembled WGS sequence"/>
</dbReference>
<evidence type="ECO:0000313" key="3">
    <source>
        <dbReference type="Proteomes" id="UP000007800"/>
    </source>
</evidence>
<name>C5L4A2_PERM5</name>
<feature type="non-terminal residue" evidence="2">
    <location>
        <position position="1"/>
    </location>
</feature>
<sequence length="54" mass="6062">VAQNGNDRVSVEERETIPAVITVEGGPPEKEEEEEPVNLDTREGVMALQRRQCR</sequence>
<evidence type="ECO:0000313" key="2">
    <source>
        <dbReference type="EMBL" id="EER08441.1"/>
    </source>
</evidence>
<keyword evidence="3" id="KW-1185">Reference proteome</keyword>
<protein>
    <submittedName>
        <fullName evidence="2">Uncharacterized protein</fullName>
    </submittedName>
</protein>
<proteinExistence type="predicted"/>
<evidence type="ECO:0000256" key="1">
    <source>
        <dbReference type="SAM" id="MobiDB-lite"/>
    </source>
</evidence>
<dbReference type="AlphaFoldDB" id="C5L4A2"/>
<feature type="non-terminal residue" evidence="2">
    <location>
        <position position="54"/>
    </location>
</feature>
<organism evidence="3">
    <name type="scientific">Perkinsus marinus (strain ATCC 50983 / TXsc)</name>
    <dbReference type="NCBI Taxonomy" id="423536"/>
    <lineage>
        <taxon>Eukaryota</taxon>
        <taxon>Sar</taxon>
        <taxon>Alveolata</taxon>
        <taxon>Perkinsozoa</taxon>
        <taxon>Perkinsea</taxon>
        <taxon>Perkinsida</taxon>
        <taxon>Perkinsidae</taxon>
        <taxon>Perkinsus</taxon>
    </lineage>
</organism>